<dbReference type="SUPFAM" id="SSF51569">
    <property type="entry name" value="Aldolase"/>
    <property type="match status" value="1"/>
</dbReference>
<evidence type="ECO:0000313" key="8">
    <source>
        <dbReference type="EMBL" id="KAJ8443629.1"/>
    </source>
</evidence>
<dbReference type="InterPro" id="IPR000741">
    <property type="entry name" value="FBA_I"/>
</dbReference>
<evidence type="ECO:0000256" key="5">
    <source>
        <dbReference type="ARBA" id="ARBA00023152"/>
    </source>
</evidence>
<comment type="caution">
    <text evidence="8">The sequence shown here is derived from an EMBL/GenBank/DDBJ whole genome shotgun (WGS) entry which is preliminary data.</text>
</comment>
<keyword evidence="7" id="KW-0812">Transmembrane</keyword>
<organism evidence="8 9">
    <name type="scientific">Carnegiea gigantea</name>
    <dbReference type="NCBI Taxonomy" id="171969"/>
    <lineage>
        <taxon>Eukaryota</taxon>
        <taxon>Viridiplantae</taxon>
        <taxon>Streptophyta</taxon>
        <taxon>Embryophyta</taxon>
        <taxon>Tracheophyta</taxon>
        <taxon>Spermatophyta</taxon>
        <taxon>Magnoliopsida</taxon>
        <taxon>eudicotyledons</taxon>
        <taxon>Gunneridae</taxon>
        <taxon>Pentapetalae</taxon>
        <taxon>Caryophyllales</taxon>
        <taxon>Cactineae</taxon>
        <taxon>Cactaceae</taxon>
        <taxon>Cactoideae</taxon>
        <taxon>Echinocereeae</taxon>
        <taxon>Carnegiea</taxon>
    </lineage>
</organism>
<evidence type="ECO:0000256" key="2">
    <source>
        <dbReference type="ARBA" id="ARBA00004714"/>
    </source>
</evidence>
<reference evidence="8" key="1">
    <citation type="submission" date="2022-04" db="EMBL/GenBank/DDBJ databases">
        <title>Carnegiea gigantea Genome sequencing and assembly v2.</title>
        <authorList>
            <person name="Copetti D."/>
            <person name="Sanderson M.J."/>
            <person name="Burquez A."/>
            <person name="Wojciechowski M.F."/>
        </authorList>
    </citation>
    <scope>NUCLEOTIDE SEQUENCE</scope>
    <source>
        <strain evidence="8">SGP5-SGP5p</strain>
        <tissue evidence="8">Aerial part</tissue>
    </source>
</reference>
<dbReference type="GO" id="GO:0006096">
    <property type="term" value="P:glycolytic process"/>
    <property type="evidence" value="ECO:0007669"/>
    <property type="project" value="UniProtKB-KW"/>
</dbReference>
<evidence type="ECO:0000256" key="7">
    <source>
        <dbReference type="SAM" id="Phobius"/>
    </source>
</evidence>
<gene>
    <name evidence="8" type="ORF">Cgig2_019611</name>
</gene>
<evidence type="ECO:0000256" key="6">
    <source>
        <dbReference type="ARBA" id="ARBA00023239"/>
    </source>
</evidence>
<name>A0A9Q1KHK8_9CARY</name>
<protein>
    <recommendedName>
        <fullName evidence="4">fructose-bisphosphate aldolase</fullName>
        <ecNumber evidence="4">4.1.2.13</ecNumber>
    </recommendedName>
</protein>
<keyword evidence="9" id="KW-1185">Reference proteome</keyword>
<dbReference type="EMBL" id="JAKOGI010000115">
    <property type="protein sequence ID" value="KAJ8443629.1"/>
    <property type="molecule type" value="Genomic_DNA"/>
</dbReference>
<dbReference type="EC" id="4.1.2.13" evidence="4"/>
<dbReference type="AlphaFoldDB" id="A0A9Q1KHK8"/>
<evidence type="ECO:0000256" key="4">
    <source>
        <dbReference type="ARBA" id="ARBA00013068"/>
    </source>
</evidence>
<keyword evidence="6" id="KW-0456">Lyase</keyword>
<keyword evidence="7" id="KW-1133">Transmembrane helix</keyword>
<dbReference type="OrthoDB" id="36455at2759"/>
<evidence type="ECO:0000313" key="9">
    <source>
        <dbReference type="Proteomes" id="UP001153076"/>
    </source>
</evidence>
<dbReference type="Proteomes" id="UP001153076">
    <property type="component" value="Unassembled WGS sequence"/>
</dbReference>
<keyword evidence="5" id="KW-0324">Glycolysis</keyword>
<accession>A0A9Q1KHK8</accession>
<evidence type="ECO:0000256" key="3">
    <source>
        <dbReference type="ARBA" id="ARBA00010387"/>
    </source>
</evidence>
<comment type="catalytic activity">
    <reaction evidence="1">
        <text>beta-D-fructose 1,6-bisphosphate = D-glyceraldehyde 3-phosphate + dihydroxyacetone phosphate</text>
        <dbReference type="Rhea" id="RHEA:14729"/>
        <dbReference type="ChEBI" id="CHEBI:32966"/>
        <dbReference type="ChEBI" id="CHEBI:57642"/>
        <dbReference type="ChEBI" id="CHEBI:59776"/>
        <dbReference type="EC" id="4.1.2.13"/>
    </reaction>
</comment>
<evidence type="ECO:0000256" key="1">
    <source>
        <dbReference type="ARBA" id="ARBA00000441"/>
    </source>
</evidence>
<feature type="transmembrane region" description="Helical" evidence="7">
    <location>
        <begin position="84"/>
        <end position="108"/>
    </location>
</feature>
<dbReference type="Gene3D" id="3.20.20.70">
    <property type="entry name" value="Aldolase class I"/>
    <property type="match status" value="1"/>
</dbReference>
<proteinExistence type="inferred from homology"/>
<keyword evidence="7" id="KW-0472">Membrane</keyword>
<comment type="pathway">
    <text evidence="2">Carbohydrate degradation; glycolysis; D-glyceraldehyde 3-phosphate and glycerone phosphate from D-glucose: step 4/4.</text>
</comment>
<dbReference type="Pfam" id="PF00274">
    <property type="entry name" value="Glycolytic"/>
    <property type="match status" value="1"/>
</dbReference>
<sequence length="286" mass="31652">MMKEKEGRAAVVMMEEDGAAAALRVLRVEQRRRESSVKRASCKSREVHVMINALVLARSFEVNVHGSALLCKILRLFLAHDGDYVFAAALYAAPAATACLLQTVLIVWMSTDQPFMFRLMKAYSCENPQRTVCSCCQGSCLGSCSLCWPSLRTRPPLNRLLLTSSSSSKRESLLLSLEVGNQKLEAILKLNAMNQAPKPWHVPFSYAIALQNTCLKTWGGKLENVQAAQEALLVRAKANSLAQLGNYSSEGPKASLRRPRKAWSSKATYTKLGLVPECRGKIRMLF</sequence>
<dbReference type="GO" id="GO:0004332">
    <property type="term" value="F:fructose-bisphosphate aldolase activity"/>
    <property type="evidence" value="ECO:0007669"/>
    <property type="project" value="UniProtKB-EC"/>
</dbReference>
<dbReference type="PANTHER" id="PTHR11627">
    <property type="entry name" value="FRUCTOSE-BISPHOSPHATE ALDOLASE"/>
    <property type="match status" value="1"/>
</dbReference>
<comment type="similarity">
    <text evidence="3">Belongs to the class I fructose-bisphosphate aldolase family.</text>
</comment>
<dbReference type="InterPro" id="IPR013785">
    <property type="entry name" value="Aldolase_TIM"/>
</dbReference>